<evidence type="ECO:0000256" key="1">
    <source>
        <dbReference type="ARBA" id="ARBA00004141"/>
    </source>
</evidence>
<comment type="caution">
    <text evidence="7">The sequence shown here is derived from an EMBL/GenBank/DDBJ whole genome shotgun (WGS) entry which is preliminary data.</text>
</comment>
<name>A0ABP8Z336_9ACTN</name>
<evidence type="ECO:0000313" key="7">
    <source>
        <dbReference type="EMBL" id="GAA4745032.1"/>
    </source>
</evidence>
<feature type="transmembrane region" description="Helical" evidence="5">
    <location>
        <begin position="30"/>
        <end position="48"/>
    </location>
</feature>
<evidence type="ECO:0000256" key="4">
    <source>
        <dbReference type="ARBA" id="ARBA00023136"/>
    </source>
</evidence>
<feature type="transmembrane region" description="Helical" evidence="5">
    <location>
        <begin position="6"/>
        <end position="23"/>
    </location>
</feature>
<evidence type="ECO:0000256" key="2">
    <source>
        <dbReference type="ARBA" id="ARBA00022692"/>
    </source>
</evidence>
<evidence type="ECO:0000259" key="6">
    <source>
        <dbReference type="Pfam" id="PF13886"/>
    </source>
</evidence>
<comment type="subcellular location">
    <subcellularLocation>
        <location evidence="1">Membrane</location>
        <topology evidence="1">Multi-pass membrane protein</topology>
    </subcellularLocation>
</comment>
<evidence type="ECO:0000313" key="8">
    <source>
        <dbReference type="Proteomes" id="UP001500822"/>
    </source>
</evidence>
<reference evidence="8" key="1">
    <citation type="journal article" date="2019" name="Int. J. Syst. Evol. Microbiol.">
        <title>The Global Catalogue of Microorganisms (GCM) 10K type strain sequencing project: providing services to taxonomists for standard genome sequencing and annotation.</title>
        <authorList>
            <consortium name="The Broad Institute Genomics Platform"/>
            <consortium name="The Broad Institute Genome Sequencing Center for Infectious Disease"/>
            <person name="Wu L."/>
            <person name="Ma J."/>
        </authorList>
    </citation>
    <scope>NUCLEOTIDE SEQUENCE [LARGE SCALE GENOMIC DNA]</scope>
    <source>
        <strain evidence="8">JCM 18077</strain>
    </source>
</reference>
<feature type="transmembrane region" description="Helical" evidence="5">
    <location>
        <begin position="84"/>
        <end position="101"/>
    </location>
</feature>
<protein>
    <recommendedName>
        <fullName evidence="6">TM7S3/TM198-like domain-containing protein</fullName>
    </recommendedName>
</protein>
<gene>
    <name evidence="7" type="ORF">GCM10023217_12600</name>
</gene>
<dbReference type="RefSeq" id="WP_246992413.1">
    <property type="nucleotide sequence ID" value="NZ_BAABIE010000004.1"/>
</dbReference>
<feature type="transmembrane region" description="Helical" evidence="5">
    <location>
        <begin position="175"/>
        <end position="195"/>
    </location>
</feature>
<keyword evidence="2 5" id="KW-0812">Transmembrane</keyword>
<sequence length="206" mass="21365">MSTILIGILALVAGALFCFYGIVAMRVVIAAWGAFVGFNVGAGLVSAVSNDGYLGTAVGWIVGIVVALLFALLAYLYYAVAITLAMASIGFTLGTAVMVALGIDWNWLIILIGVVAGVLLAWLALAVDLPAVVLVVLSALGGATVFVAGLMFLTNSLTTAEVSRGTVTATIGAHWWWWLIYAALALAGVVAQSRLMGSGDDARQRW</sequence>
<organism evidence="7 8">
    <name type="scientific">Gordonia alkaliphila</name>
    <dbReference type="NCBI Taxonomy" id="1053547"/>
    <lineage>
        <taxon>Bacteria</taxon>
        <taxon>Bacillati</taxon>
        <taxon>Actinomycetota</taxon>
        <taxon>Actinomycetes</taxon>
        <taxon>Mycobacteriales</taxon>
        <taxon>Gordoniaceae</taxon>
        <taxon>Gordonia</taxon>
    </lineage>
</organism>
<dbReference type="InterPro" id="IPR025256">
    <property type="entry name" value="TM7S3/TM198-like_dom"/>
</dbReference>
<feature type="domain" description="TM7S3/TM198-like" evidence="6">
    <location>
        <begin position="7"/>
        <end position="192"/>
    </location>
</feature>
<dbReference type="EMBL" id="BAABIE010000004">
    <property type="protein sequence ID" value="GAA4745032.1"/>
    <property type="molecule type" value="Genomic_DNA"/>
</dbReference>
<feature type="transmembrane region" description="Helical" evidence="5">
    <location>
        <begin position="107"/>
        <end position="125"/>
    </location>
</feature>
<keyword evidence="8" id="KW-1185">Reference proteome</keyword>
<accession>A0ABP8Z336</accession>
<dbReference type="Proteomes" id="UP001500822">
    <property type="component" value="Unassembled WGS sequence"/>
</dbReference>
<proteinExistence type="predicted"/>
<dbReference type="Pfam" id="PF13886">
    <property type="entry name" value="TM7S3_TM198"/>
    <property type="match status" value="1"/>
</dbReference>
<feature type="transmembrane region" description="Helical" evidence="5">
    <location>
        <begin position="54"/>
        <end position="77"/>
    </location>
</feature>
<keyword evidence="3 5" id="KW-1133">Transmembrane helix</keyword>
<feature type="transmembrane region" description="Helical" evidence="5">
    <location>
        <begin position="132"/>
        <end position="155"/>
    </location>
</feature>
<evidence type="ECO:0000256" key="3">
    <source>
        <dbReference type="ARBA" id="ARBA00022989"/>
    </source>
</evidence>
<evidence type="ECO:0000256" key="5">
    <source>
        <dbReference type="SAM" id="Phobius"/>
    </source>
</evidence>
<keyword evidence="4 5" id="KW-0472">Membrane</keyword>